<dbReference type="GO" id="GO:0005324">
    <property type="term" value="F:long-chain fatty acid transmembrane transporter activity"/>
    <property type="evidence" value="ECO:0007669"/>
    <property type="project" value="TreeGrafter"/>
</dbReference>
<dbReference type="GO" id="GO:0044539">
    <property type="term" value="P:long-chain fatty acid import into cell"/>
    <property type="evidence" value="ECO:0007669"/>
    <property type="project" value="TreeGrafter"/>
</dbReference>
<dbReference type="PROSITE" id="PS00455">
    <property type="entry name" value="AMP_BINDING"/>
    <property type="match status" value="1"/>
</dbReference>
<keyword evidence="4" id="KW-0067">ATP-binding</keyword>
<dbReference type="GO" id="GO:0004467">
    <property type="term" value="F:long-chain fatty acid-CoA ligase activity"/>
    <property type="evidence" value="ECO:0007669"/>
    <property type="project" value="TreeGrafter"/>
</dbReference>
<reference evidence="6" key="1">
    <citation type="journal article" date="2005" name="PLoS Biol.">
        <title>New insights into metabolic properties of marine bacteria encoding proteorhodopsins.</title>
        <authorList>
            <person name="Sabehi G."/>
            <person name="Loy A."/>
            <person name="Jung K.H."/>
            <person name="Partha R."/>
            <person name="Spudich J.L."/>
            <person name="Isaacson T."/>
            <person name="Hirschberg J."/>
            <person name="Wagner M."/>
            <person name="Beja O."/>
        </authorList>
    </citation>
    <scope>NUCLEOTIDE SEQUENCE</scope>
</reference>
<dbReference type="InterPro" id="IPR042099">
    <property type="entry name" value="ANL_N_sf"/>
</dbReference>
<accession>Q4PK62</accession>
<dbReference type="CDD" id="cd05940">
    <property type="entry name" value="FATP_FACS"/>
    <property type="match status" value="1"/>
</dbReference>
<dbReference type="InterPro" id="IPR020845">
    <property type="entry name" value="AMP-binding_CS"/>
</dbReference>
<dbReference type="NCBIfam" id="NF006134">
    <property type="entry name" value="PRK08279.1"/>
    <property type="match status" value="1"/>
</dbReference>
<sequence>MGNLYWKFHGIFEDIYYYVTALPRFILYWGEKSPLNLYTFVKWNIKKYPNENAFLFKEEVLTWKQASDKIDNYSGVIRSLGLNKGDSFALLMDNRIEYLLLILAAVKSGTIAALINTTVRGEGLRHVLNVANAKAVFIGASHLDKFNSSLTDEERGNLIIVGIEDQEQVPSNIQDLTNLEKNSTPCDEETTTFKEACMYMYTSGTTGLPKAALITNERAVRMTYFGQFLGFNFKQSDVLYNTLPLYHATGLLYCWAASLRAGNAIVIKEKFSASDFWSDIQKYQATIFPYVGELCRYLLNSKEVPEEKGHKIRRISGNGLRPDIWEKFQERFQIPEIREIYGATEGVTGFINRAGRPGMIGRHRSADKIVKCDLESGELIRNEEGRCEKVNVGETGLYISEISKLATFDGYLDSQASQKKILTDCFKDGDRYFNSGDLLTLHENNWLSFADRVGDTFRWKGENVSTMEVAAIVNKAEGVLDANVYGVQVENTEGRAGMAQMNVSESFNLSSFANHIEKNLNGFQKPYFLRLTKEMQITGTFKHQKEDLKKLGFDPSKSQDPVYFLNGDKYEEINEELYKSIQSGNVRF</sequence>
<organism evidence="6">
    <name type="scientific">uncultured bacterium MedeBAC49C08</name>
    <dbReference type="NCBI Taxonomy" id="332274"/>
    <lineage>
        <taxon>Bacteria</taxon>
        <taxon>environmental samples</taxon>
    </lineage>
</organism>
<protein>
    <submittedName>
        <fullName evidence="6">Predicted very-long-chain acyl-CoA synthetase</fullName>
    </submittedName>
</protein>
<name>Q4PK62_9BACT</name>
<dbReference type="GO" id="GO:0005886">
    <property type="term" value="C:plasma membrane"/>
    <property type="evidence" value="ECO:0007669"/>
    <property type="project" value="TreeGrafter"/>
</dbReference>
<dbReference type="GO" id="GO:0005524">
    <property type="term" value="F:ATP binding"/>
    <property type="evidence" value="ECO:0007669"/>
    <property type="project" value="UniProtKB-KW"/>
</dbReference>
<dbReference type="InterPro" id="IPR045851">
    <property type="entry name" value="AMP-bd_C_sf"/>
</dbReference>
<evidence type="ECO:0000256" key="1">
    <source>
        <dbReference type="ARBA" id="ARBA00006432"/>
    </source>
</evidence>
<dbReference type="Pfam" id="PF00501">
    <property type="entry name" value="AMP-binding"/>
    <property type="match status" value="1"/>
</dbReference>
<dbReference type="PANTHER" id="PTHR43107">
    <property type="entry name" value="LONG-CHAIN FATTY ACID TRANSPORT PROTEIN"/>
    <property type="match status" value="1"/>
</dbReference>
<keyword evidence="3" id="KW-0547">Nucleotide-binding</keyword>
<dbReference type="AlphaFoldDB" id="Q4PK62"/>
<evidence type="ECO:0000259" key="5">
    <source>
        <dbReference type="Pfam" id="PF00501"/>
    </source>
</evidence>
<proteinExistence type="inferred from homology"/>
<dbReference type="SUPFAM" id="SSF56801">
    <property type="entry name" value="Acetyl-CoA synthetase-like"/>
    <property type="match status" value="1"/>
</dbReference>
<evidence type="ECO:0000256" key="4">
    <source>
        <dbReference type="ARBA" id="ARBA00022840"/>
    </source>
</evidence>
<dbReference type="FunFam" id="3.30.300.30:FF:000002">
    <property type="entry name" value="Long-chain fatty acid transport protein 1"/>
    <property type="match status" value="1"/>
</dbReference>
<dbReference type="PANTHER" id="PTHR43107:SF15">
    <property type="entry name" value="FATTY ACID TRANSPORT PROTEIN 3, ISOFORM A"/>
    <property type="match status" value="1"/>
</dbReference>
<dbReference type="Gene3D" id="3.30.300.30">
    <property type="match status" value="1"/>
</dbReference>
<evidence type="ECO:0000256" key="2">
    <source>
        <dbReference type="ARBA" id="ARBA00022598"/>
    </source>
</evidence>
<feature type="domain" description="AMP-dependent synthetase/ligase" evidence="5">
    <location>
        <begin position="42"/>
        <end position="378"/>
    </location>
</feature>
<dbReference type="EMBL" id="DQ077554">
    <property type="protein sequence ID" value="AAY82643.1"/>
    <property type="molecule type" value="Genomic_DNA"/>
</dbReference>
<evidence type="ECO:0000256" key="3">
    <source>
        <dbReference type="ARBA" id="ARBA00022741"/>
    </source>
</evidence>
<comment type="similarity">
    <text evidence="1">Belongs to the ATP-dependent AMP-binding enzyme family.</text>
</comment>
<dbReference type="InterPro" id="IPR000873">
    <property type="entry name" value="AMP-dep_synth/lig_dom"/>
</dbReference>
<dbReference type="Gene3D" id="3.40.50.12780">
    <property type="entry name" value="N-terminal domain of ligase-like"/>
    <property type="match status" value="1"/>
</dbReference>
<evidence type="ECO:0000313" key="6">
    <source>
        <dbReference type="EMBL" id="AAY82643.1"/>
    </source>
</evidence>
<keyword evidence="2" id="KW-0436">Ligase</keyword>